<dbReference type="InterPro" id="IPR000760">
    <property type="entry name" value="Inositol_monophosphatase-like"/>
</dbReference>
<evidence type="ECO:0000256" key="2">
    <source>
        <dbReference type="ARBA" id="ARBA00005289"/>
    </source>
</evidence>
<dbReference type="GO" id="GO:0046854">
    <property type="term" value="P:phosphatidylinositol phosphate biosynthetic process"/>
    <property type="evidence" value="ECO:0007669"/>
    <property type="project" value="InterPro"/>
</dbReference>
<evidence type="ECO:0000256" key="9">
    <source>
        <dbReference type="HAMAP-Rule" id="MF_02095"/>
    </source>
</evidence>
<dbReference type="GO" id="GO:0008441">
    <property type="term" value="F:3'(2'),5'-bisphosphate nucleotidase activity"/>
    <property type="evidence" value="ECO:0007669"/>
    <property type="project" value="UniProtKB-UniRule"/>
</dbReference>
<dbReference type="PANTHER" id="PTHR43028">
    <property type="entry name" value="3'(2'),5'-BISPHOSPHATE NUCLEOTIDASE 1"/>
    <property type="match status" value="1"/>
</dbReference>
<feature type="binding site" evidence="9">
    <location>
        <position position="92"/>
    </location>
    <ligand>
        <name>Mg(2+)</name>
        <dbReference type="ChEBI" id="CHEBI:18420"/>
        <label>2</label>
    </ligand>
</feature>
<feature type="binding site" evidence="10">
    <location>
        <position position="89"/>
    </location>
    <ligand>
        <name>Mg(2+)</name>
        <dbReference type="ChEBI" id="CHEBI:18420"/>
        <label>1</label>
        <note>catalytic</note>
    </ligand>
</feature>
<dbReference type="PANTHER" id="PTHR43028:SF5">
    <property type="entry name" value="3'(2'),5'-BISPHOSPHATE NUCLEOTIDASE 1"/>
    <property type="match status" value="1"/>
</dbReference>
<dbReference type="InterPro" id="IPR006240">
    <property type="entry name" value="CysQ"/>
</dbReference>
<proteinExistence type="inferred from homology"/>
<feature type="binding site" evidence="9">
    <location>
        <position position="70"/>
    </location>
    <ligand>
        <name>substrate</name>
    </ligand>
</feature>
<evidence type="ECO:0000256" key="6">
    <source>
        <dbReference type="ARBA" id="ARBA00022801"/>
    </source>
</evidence>
<evidence type="ECO:0000313" key="12">
    <source>
        <dbReference type="Proteomes" id="UP000184533"/>
    </source>
</evidence>
<reference evidence="11 12" key="1">
    <citation type="submission" date="2016-11" db="EMBL/GenBank/DDBJ databases">
        <authorList>
            <person name="Jaros S."/>
            <person name="Januszkiewicz K."/>
            <person name="Wedrychowicz H."/>
        </authorList>
    </citation>
    <scope>NUCLEOTIDE SEQUENCE [LARGE SCALE GENOMIC DNA]</scope>
    <source>
        <strain evidence="11 12">DSM 17137</strain>
    </source>
</reference>
<dbReference type="PROSITE" id="PS00629">
    <property type="entry name" value="IMP_1"/>
    <property type="match status" value="1"/>
</dbReference>
<dbReference type="Gene3D" id="3.40.190.80">
    <property type="match status" value="1"/>
</dbReference>
<dbReference type="GO" id="GO:0000103">
    <property type="term" value="P:sulfate assimilation"/>
    <property type="evidence" value="ECO:0007669"/>
    <property type="project" value="TreeGrafter"/>
</dbReference>
<comment type="subcellular location">
    <subcellularLocation>
        <location evidence="9">Cell inner membrane</location>
        <topology evidence="9">Peripheral membrane protein</topology>
        <orientation evidence="9">Cytoplasmic side</orientation>
    </subcellularLocation>
</comment>
<keyword evidence="5 9" id="KW-0479">Metal-binding</keyword>
<dbReference type="Pfam" id="PF00459">
    <property type="entry name" value="Inositol_P"/>
    <property type="match status" value="1"/>
</dbReference>
<feature type="binding site" evidence="10">
    <location>
        <position position="92"/>
    </location>
    <ligand>
        <name>Mg(2+)</name>
        <dbReference type="ChEBI" id="CHEBI:18420"/>
        <label>1</label>
        <note>catalytic</note>
    </ligand>
</feature>
<dbReference type="PRINTS" id="PR00377">
    <property type="entry name" value="IMPHPHTASES"/>
</dbReference>
<accession>A0A1M4SXZ3</accession>
<organism evidence="11 12">
    <name type="scientific">Devosia limi DSM 17137</name>
    <dbReference type="NCBI Taxonomy" id="1121477"/>
    <lineage>
        <taxon>Bacteria</taxon>
        <taxon>Pseudomonadati</taxon>
        <taxon>Pseudomonadota</taxon>
        <taxon>Alphaproteobacteria</taxon>
        <taxon>Hyphomicrobiales</taxon>
        <taxon>Devosiaceae</taxon>
        <taxon>Devosia</taxon>
    </lineage>
</organism>
<evidence type="ECO:0000256" key="4">
    <source>
        <dbReference type="ARBA" id="ARBA00022519"/>
    </source>
</evidence>
<dbReference type="Gene3D" id="3.30.540.10">
    <property type="entry name" value="Fructose-1,6-Bisphosphatase, subunit A, domain 1"/>
    <property type="match status" value="1"/>
</dbReference>
<evidence type="ECO:0000256" key="7">
    <source>
        <dbReference type="ARBA" id="ARBA00022842"/>
    </source>
</evidence>
<evidence type="ECO:0000256" key="3">
    <source>
        <dbReference type="ARBA" id="ARBA00022475"/>
    </source>
</evidence>
<dbReference type="InterPro" id="IPR050725">
    <property type="entry name" value="CysQ/Inositol_MonoPase"/>
</dbReference>
<feature type="binding site" evidence="9">
    <location>
        <position position="91"/>
    </location>
    <ligand>
        <name>Mg(2+)</name>
        <dbReference type="ChEBI" id="CHEBI:18420"/>
        <label>1</label>
    </ligand>
</feature>
<evidence type="ECO:0000256" key="8">
    <source>
        <dbReference type="ARBA" id="ARBA00023136"/>
    </source>
</evidence>
<keyword evidence="6 9" id="KW-0378">Hydrolase</keyword>
<dbReference type="InterPro" id="IPR020583">
    <property type="entry name" value="Inositol_monoP_metal-BS"/>
</dbReference>
<comment type="similarity">
    <text evidence="2 9">Belongs to the inositol monophosphatase superfamily. CysQ family.</text>
</comment>
<dbReference type="EC" id="3.1.3.7" evidence="9"/>
<dbReference type="NCBIfam" id="TIGR01331">
    <property type="entry name" value="bisphos_cysQ"/>
    <property type="match status" value="1"/>
</dbReference>
<protein>
    <recommendedName>
        <fullName evidence="9">3'(2'),5'-bisphosphate nucleotidase CysQ</fullName>
        <ecNumber evidence="9">3.1.3.7</ecNumber>
    </recommendedName>
    <alternativeName>
        <fullName evidence="9">3'(2'),5-bisphosphonucleoside 3'(2')-phosphohydrolase</fullName>
    </alternativeName>
    <alternativeName>
        <fullName evidence="9">3'-phosphoadenosine 5'-phosphate phosphatase</fullName>
        <shortName evidence="9">PAP phosphatase</shortName>
    </alternativeName>
</protein>
<dbReference type="EMBL" id="FQVC01000001">
    <property type="protein sequence ID" value="SHE37081.1"/>
    <property type="molecule type" value="Genomic_DNA"/>
</dbReference>
<feature type="binding site" evidence="10">
    <location>
        <position position="70"/>
    </location>
    <ligand>
        <name>Mg(2+)</name>
        <dbReference type="ChEBI" id="CHEBI:18420"/>
        <label>1</label>
        <note>catalytic</note>
    </ligand>
</feature>
<gene>
    <name evidence="9" type="primary">cysQ</name>
    <name evidence="11" type="ORF">SAMN02745223_00193</name>
</gene>
<comment type="catalytic activity">
    <reaction evidence="1 9">
        <text>adenosine 3',5'-bisphosphate + H2O = AMP + phosphate</text>
        <dbReference type="Rhea" id="RHEA:10040"/>
        <dbReference type="ChEBI" id="CHEBI:15377"/>
        <dbReference type="ChEBI" id="CHEBI:43474"/>
        <dbReference type="ChEBI" id="CHEBI:58343"/>
        <dbReference type="ChEBI" id="CHEBI:456215"/>
        <dbReference type="EC" id="3.1.3.7"/>
    </reaction>
</comment>
<dbReference type="GO" id="GO:0050427">
    <property type="term" value="P:3'-phosphoadenosine 5'-phosphosulfate metabolic process"/>
    <property type="evidence" value="ECO:0007669"/>
    <property type="project" value="TreeGrafter"/>
</dbReference>
<dbReference type="InterPro" id="IPR020550">
    <property type="entry name" value="Inositol_monophosphatase_CS"/>
</dbReference>
<feature type="binding site" evidence="9">
    <location>
        <position position="89"/>
    </location>
    <ligand>
        <name>Mg(2+)</name>
        <dbReference type="ChEBI" id="CHEBI:18420"/>
        <label>2</label>
    </ligand>
</feature>
<dbReference type="Proteomes" id="UP000184533">
    <property type="component" value="Unassembled WGS sequence"/>
</dbReference>
<feature type="binding site" evidence="9">
    <location>
        <begin position="91"/>
        <end position="94"/>
    </location>
    <ligand>
        <name>substrate</name>
    </ligand>
</feature>
<keyword evidence="7 9" id="KW-0460">Magnesium</keyword>
<dbReference type="GO" id="GO:0000287">
    <property type="term" value="F:magnesium ion binding"/>
    <property type="evidence" value="ECO:0007669"/>
    <property type="project" value="UniProtKB-UniRule"/>
</dbReference>
<evidence type="ECO:0000256" key="10">
    <source>
        <dbReference type="PIRSR" id="PIRSR600760-2"/>
    </source>
</evidence>
<evidence type="ECO:0000256" key="5">
    <source>
        <dbReference type="ARBA" id="ARBA00022723"/>
    </source>
</evidence>
<evidence type="ECO:0000313" key="11">
    <source>
        <dbReference type="EMBL" id="SHE37081.1"/>
    </source>
</evidence>
<dbReference type="CDD" id="cd01638">
    <property type="entry name" value="CysQ"/>
    <property type="match status" value="1"/>
</dbReference>
<keyword evidence="4 9" id="KW-0997">Cell inner membrane</keyword>
<sequence>MHAAPAATQSLTELSLAAAIAAARVINEVYGRPIAATQKADGSPVTEADAAAEAIILEHLRPTGIPVLAEESAAAGIIPLLGERYFVVDPLDGTKEFIKRNGEFTVNIALIEHGVPVMGVVLAPATGETFIGDADGAFACNTLTGFADGKAPISVARAHPLRIVASRSHGHVALAELCSTLDVAADVSVGSSLKFCLLARGDAQLYPRFTPTCEWDTAAGQAVLEAAGGAVVTLDGERLRYGKTDLAFLNPYFVAASSLELARQAASEMTRILG</sequence>
<keyword evidence="8 9" id="KW-0472">Membrane</keyword>
<dbReference type="RefSeq" id="WP_052950669.1">
    <property type="nucleotide sequence ID" value="NZ_FQVC01000001.1"/>
</dbReference>
<dbReference type="AlphaFoldDB" id="A0A1M4SXZ3"/>
<name>A0A1M4SXZ3_9HYPH</name>
<comment type="cofactor">
    <cofactor evidence="9 10">
        <name>Mg(2+)</name>
        <dbReference type="ChEBI" id="CHEBI:18420"/>
    </cofactor>
</comment>
<comment type="function">
    <text evidence="9">Converts adenosine-3',5'-bisphosphate (PAP) to AMP.</text>
</comment>
<dbReference type="GO" id="GO:0005886">
    <property type="term" value="C:plasma membrane"/>
    <property type="evidence" value="ECO:0007669"/>
    <property type="project" value="UniProtKB-SubCell"/>
</dbReference>
<evidence type="ECO:0000256" key="1">
    <source>
        <dbReference type="ARBA" id="ARBA00001625"/>
    </source>
</evidence>
<dbReference type="PROSITE" id="PS00630">
    <property type="entry name" value="IMP_2"/>
    <property type="match status" value="1"/>
</dbReference>
<feature type="binding site" evidence="9">
    <location>
        <position position="70"/>
    </location>
    <ligand>
        <name>Mg(2+)</name>
        <dbReference type="ChEBI" id="CHEBI:18420"/>
        <label>1</label>
    </ligand>
</feature>
<feature type="binding site" evidence="9">
    <location>
        <position position="89"/>
    </location>
    <ligand>
        <name>Mg(2+)</name>
        <dbReference type="ChEBI" id="CHEBI:18420"/>
        <label>1</label>
    </ligand>
</feature>
<feature type="binding site" evidence="9">
    <location>
        <position position="216"/>
    </location>
    <ligand>
        <name>substrate</name>
    </ligand>
</feature>
<feature type="binding site" evidence="9">
    <location>
        <position position="216"/>
    </location>
    <ligand>
        <name>Mg(2+)</name>
        <dbReference type="ChEBI" id="CHEBI:18420"/>
        <label>2</label>
    </ligand>
</feature>
<feature type="binding site" evidence="10">
    <location>
        <position position="216"/>
    </location>
    <ligand>
        <name>Mg(2+)</name>
        <dbReference type="ChEBI" id="CHEBI:18420"/>
        <label>1</label>
        <note>catalytic</note>
    </ligand>
</feature>
<dbReference type="SUPFAM" id="SSF56655">
    <property type="entry name" value="Carbohydrate phosphatase"/>
    <property type="match status" value="1"/>
</dbReference>
<feature type="binding site" evidence="10">
    <location>
        <position position="91"/>
    </location>
    <ligand>
        <name>Mg(2+)</name>
        <dbReference type="ChEBI" id="CHEBI:18420"/>
        <label>1</label>
        <note>catalytic</note>
    </ligand>
</feature>
<dbReference type="HAMAP" id="MF_02095">
    <property type="entry name" value="CysQ"/>
    <property type="match status" value="1"/>
</dbReference>
<keyword evidence="3 9" id="KW-1003">Cell membrane</keyword>
<dbReference type="OrthoDB" id="9785695at2"/>